<comment type="caution">
    <text evidence="19">The sequence shown here is derived from an EMBL/GenBank/DDBJ whole genome shotgun (WGS) entry which is preliminary data.</text>
</comment>
<evidence type="ECO:0000256" key="14">
    <source>
        <dbReference type="ARBA" id="ARBA00044771"/>
    </source>
</evidence>
<dbReference type="PANTHER" id="PTHR11135">
    <property type="entry name" value="HISTONE ACETYLTRANSFERASE-RELATED"/>
    <property type="match status" value="1"/>
</dbReference>
<dbReference type="Pfam" id="PF00583">
    <property type="entry name" value="Acetyltransf_1"/>
    <property type="match status" value="1"/>
</dbReference>
<dbReference type="Proteomes" id="UP000664859">
    <property type="component" value="Unassembled WGS sequence"/>
</dbReference>
<dbReference type="InterPro" id="IPR034687">
    <property type="entry name" value="ELP3-like"/>
</dbReference>
<evidence type="ECO:0000256" key="15">
    <source>
        <dbReference type="ARBA" id="ARBA00047372"/>
    </source>
</evidence>
<keyword evidence="16" id="KW-1133">Transmembrane helix</keyword>
<dbReference type="SUPFAM" id="SSF102114">
    <property type="entry name" value="Radical SAM enzymes"/>
    <property type="match status" value="1"/>
</dbReference>
<dbReference type="CDD" id="cd01335">
    <property type="entry name" value="Radical_SAM"/>
    <property type="match status" value="1"/>
</dbReference>
<sequence length="615" mass="70168">MGPPSLSTKTPMSNPVTDIEALVMDEQHENNMPALRKLLDDMDGMTDWKDANKLLKQFRKVHKFTPTKNVLNHIHRSSGKKSATLDRLLITKQVRSMSGVLVVTLLTSPHPSYTDPVTGKRHVQRFSCKHNCYYCPNEPAHEGNNFVPQPRSYLHDEPGVLRANRCGFDSVTQFRDRISVYVINGHPIDKIEVLVLGGTWSEYPRPYQEEFIRDIFYAANTTFEDRVERLSLKEELTRNMDAQARVIGITLETRPDTINLEEIERLRSYGCTRLQIGVQHTDDAILTKISREHAVADTIAAIRLLKDNCFKVDIHLMPNLPGATVEGDEAMFTRVLQDPDLQADQWKIYPCSVVPWTVIEKWHREGTYIPYADSDLLEMLMRVKSRVHPWIRLNRVIRDIPNQYISGGCATTNMRQMLQQRMAKRGEFCKCMRCREVRNQEFKDPTLTVRRYAASGGTEYFISFESPDEKVLYGFLRLRIPSRRSQCLLELKGCALIRELHVYGKLKEVTEGGRGREQGGGKGVKDASQHQGLGSQLLAKAEDIALSYGYGKLAVISGVGVRRYYERFGYELGETYQIKTLPRARRWRRRLILAATVAAAAAIVGVAVGRRRTAR</sequence>
<evidence type="ECO:0000256" key="5">
    <source>
        <dbReference type="ARBA" id="ARBA00022555"/>
    </source>
</evidence>
<keyword evidence="11" id="KW-0408">Iron</keyword>
<keyword evidence="6 19" id="KW-0808">Transferase</keyword>
<keyword evidence="16" id="KW-0472">Membrane</keyword>
<evidence type="ECO:0000256" key="12">
    <source>
        <dbReference type="ARBA" id="ARBA00023014"/>
    </source>
</evidence>
<keyword evidence="12" id="KW-0411">Iron-sulfur</keyword>
<evidence type="ECO:0000256" key="8">
    <source>
        <dbReference type="ARBA" id="ARBA00022694"/>
    </source>
</evidence>
<keyword evidence="8" id="KW-0819">tRNA processing</keyword>
<dbReference type="InterPro" id="IPR039661">
    <property type="entry name" value="ELP3"/>
</dbReference>
<dbReference type="InterPro" id="IPR023404">
    <property type="entry name" value="rSAM_horseshoe"/>
</dbReference>
<dbReference type="InterPro" id="IPR032432">
    <property type="entry name" value="Radical_SAM_C"/>
</dbReference>
<dbReference type="SFLD" id="SFLDS00029">
    <property type="entry name" value="Radical_SAM"/>
    <property type="match status" value="1"/>
</dbReference>
<name>A0A836CEU0_9STRA</name>
<dbReference type="GO" id="GO:0106261">
    <property type="term" value="F:tRNA uridine(34) acetyltransferase activity"/>
    <property type="evidence" value="ECO:0007669"/>
    <property type="project" value="UniProtKB-EC"/>
</dbReference>
<evidence type="ECO:0000256" key="3">
    <source>
        <dbReference type="ARBA" id="ARBA00005494"/>
    </source>
</evidence>
<evidence type="ECO:0000256" key="9">
    <source>
        <dbReference type="ARBA" id="ARBA00022723"/>
    </source>
</evidence>
<comment type="catalytic activity">
    <reaction evidence="15">
        <text>uridine(34) in tRNA + acetyl-CoA + S-adenosyl-L-methionine + H2O = 5-(carboxymethyl)uridine(34) in tRNA + 5'-deoxyadenosine + L-methionine + CoA + 2 H(+)</text>
        <dbReference type="Rhea" id="RHEA:61020"/>
        <dbReference type="Rhea" id="RHEA-COMP:10407"/>
        <dbReference type="Rhea" id="RHEA-COMP:11727"/>
        <dbReference type="ChEBI" id="CHEBI:15377"/>
        <dbReference type="ChEBI" id="CHEBI:15378"/>
        <dbReference type="ChEBI" id="CHEBI:17319"/>
        <dbReference type="ChEBI" id="CHEBI:57287"/>
        <dbReference type="ChEBI" id="CHEBI:57288"/>
        <dbReference type="ChEBI" id="CHEBI:57844"/>
        <dbReference type="ChEBI" id="CHEBI:59789"/>
        <dbReference type="ChEBI" id="CHEBI:65315"/>
        <dbReference type="ChEBI" id="CHEBI:74882"/>
        <dbReference type="EC" id="2.3.1.311"/>
    </reaction>
    <physiologicalReaction direction="left-to-right" evidence="15">
        <dbReference type="Rhea" id="RHEA:61021"/>
    </physiologicalReaction>
</comment>
<dbReference type="InterPro" id="IPR006638">
    <property type="entry name" value="Elp3/MiaA/NifB-like_rSAM"/>
</dbReference>
<evidence type="ECO:0000256" key="2">
    <source>
        <dbReference type="ARBA" id="ARBA00005217"/>
    </source>
</evidence>
<dbReference type="GO" id="GO:0000049">
    <property type="term" value="F:tRNA binding"/>
    <property type="evidence" value="ECO:0007669"/>
    <property type="project" value="UniProtKB-KW"/>
</dbReference>
<comment type="cofactor">
    <cofactor evidence="1">
        <name>[4Fe-4S] cluster</name>
        <dbReference type="ChEBI" id="CHEBI:49883"/>
    </cofactor>
</comment>
<evidence type="ECO:0000256" key="4">
    <source>
        <dbReference type="ARBA" id="ARBA00022485"/>
    </source>
</evidence>
<evidence type="ECO:0000256" key="16">
    <source>
        <dbReference type="SAM" id="Phobius"/>
    </source>
</evidence>
<dbReference type="GO" id="GO:0033588">
    <property type="term" value="C:elongator holoenzyme complex"/>
    <property type="evidence" value="ECO:0007669"/>
    <property type="project" value="TreeGrafter"/>
</dbReference>
<comment type="pathway">
    <text evidence="2">tRNA modification.</text>
</comment>
<dbReference type="GO" id="GO:0005737">
    <property type="term" value="C:cytoplasm"/>
    <property type="evidence" value="ECO:0007669"/>
    <property type="project" value="TreeGrafter"/>
</dbReference>
<keyword evidence="7" id="KW-0949">S-adenosyl-L-methionine</keyword>
<dbReference type="NCBIfam" id="TIGR01211">
    <property type="entry name" value="ELP3"/>
    <property type="match status" value="1"/>
</dbReference>
<dbReference type="SMART" id="SM00729">
    <property type="entry name" value="Elp3"/>
    <property type="match status" value="1"/>
</dbReference>
<dbReference type="Gene3D" id="3.40.630.30">
    <property type="match status" value="1"/>
</dbReference>
<evidence type="ECO:0000313" key="19">
    <source>
        <dbReference type="EMBL" id="KAG5183177.1"/>
    </source>
</evidence>
<evidence type="ECO:0000313" key="20">
    <source>
        <dbReference type="Proteomes" id="UP000664859"/>
    </source>
</evidence>
<feature type="transmembrane region" description="Helical" evidence="16">
    <location>
        <begin position="591"/>
        <end position="609"/>
    </location>
</feature>
<keyword evidence="20" id="KW-1185">Reference proteome</keyword>
<dbReference type="Gene3D" id="3.80.30.20">
    <property type="entry name" value="tm_1862 like domain"/>
    <property type="match status" value="1"/>
</dbReference>
<dbReference type="PANTHER" id="PTHR11135:SF2">
    <property type="entry name" value="ELONGATOR COMPLEX PROTEIN 3"/>
    <property type="match status" value="1"/>
</dbReference>
<dbReference type="FunFam" id="3.80.30.20:FF:000011">
    <property type="entry name" value="Elongator complex"/>
    <property type="match status" value="1"/>
</dbReference>
<evidence type="ECO:0000256" key="13">
    <source>
        <dbReference type="ARBA" id="ARBA00023315"/>
    </source>
</evidence>
<dbReference type="SFLD" id="SFLDG01086">
    <property type="entry name" value="elongater_protein-like"/>
    <property type="match status" value="1"/>
</dbReference>
<dbReference type="GO" id="GO:0002926">
    <property type="term" value="P:tRNA wobble base 5-methoxycarbonylmethyl-2-thiouridinylation"/>
    <property type="evidence" value="ECO:0007669"/>
    <property type="project" value="TreeGrafter"/>
</dbReference>
<feature type="domain" description="Radical SAM core" evidence="18">
    <location>
        <begin position="113"/>
        <end position="392"/>
    </location>
</feature>
<evidence type="ECO:0000259" key="18">
    <source>
        <dbReference type="PROSITE" id="PS51918"/>
    </source>
</evidence>
<dbReference type="InterPro" id="IPR000182">
    <property type="entry name" value="GNAT_dom"/>
</dbReference>
<dbReference type="AlphaFoldDB" id="A0A836CEU0"/>
<keyword evidence="16" id="KW-0812">Transmembrane</keyword>
<dbReference type="EMBL" id="JAFCMP010000223">
    <property type="protein sequence ID" value="KAG5183177.1"/>
    <property type="molecule type" value="Genomic_DNA"/>
</dbReference>
<evidence type="ECO:0000256" key="7">
    <source>
        <dbReference type="ARBA" id="ARBA00022691"/>
    </source>
</evidence>
<dbReference type="PROSITE" id="PS51918">
    <property type="entry name" value="RADICAL_SAM"/>
    <property type="match status" value="1"/>
</dbReference>
<dbReference type="EC" id="2.3.1.311" evidence="14"/>
<dbReference type="InterPro" id="IPR016181">
    <property type="entry name" value="Acyl_CoA_acyltransferase"/>
</dbReference>
<evidence type="ECO:0000256" key="6">
    <source>
        <dbReference type="ARBA" id="ARBA00022679"/>
    </source>
</evidence>
<dbReference type="SUPFAM" id="SSF55729">
    <property type="entry name" value="Acyl-CoA N-acyltransferases (Nat)"/>
    <property type="match status" value="1"/>
</dbReference>
<keyword evidence="5" id="KW-0820">tRNA-binding</keyword>
<dbReference type="InterPro" id="IPR058240">
    <property type="entry name" value="rSAM_sf"/>
</dbReference>
<keyword evidence="10" id="KW-0694">RNA-binding</keyword>
<reference evidence="19" key="1">
    <citation type="submission" date="2021-02" db="EMBL/GenBank/DDBJ databases">
        <title>First Annotated Genome of the Yellow-green Alga Tribonema minus.</title>
        <authorList>
            <person name="Mahan K.M."/>
        </authorList>
    </citation>
    <scope>NUCLEOTIDE SEQUENCE</scope>
    <source>
        <strain evidence="19">UTEX B ZZ1240</strain>
    </source>
</reference>
<protein>
    <recommendedName>
        <fullName evidence="14">tRNA carboxymethyluridine synthase</fullName>
        <ecNumber evidence="14">2.3.1.311</ecNumber>
    </recommendedName>
</protein>
<evidence type="ECO:0000256" key="10">
    <source>
        <dbReference type="ARBA" id="ARBA00022884"/>
    </source>
</evidence>
<dbReference type="SFLD" id="SFLDF00344">
    <property type="entry name" value="ELP3-like"/>
    <property type="match status" value="1"/>
</dbReference>
<dbReference type="GO" id="GO:0051539">
    <property type="term" value="F:4 iron, 4 sulfur cluster binding"/>
    <property type="evidence" value="ECO:0007669"/>
    <property type="project" value="UniProtKB-KW"/>
</dbReference>
<keyword evidence="9" id="KW-0479">Metal-binding</keyword>
<comment type="similarity">
    <text evidence="3">Belongs to the ELP3 family.</text>
</comment>
<gene>
    <name evidence="19" type="ORF">JKP88DRAFT_268984</name>
</gene>
<keyword evidence="4" id="KW-0004">4Fe-4S</keyword>
<dbReference type="GO" id="GO:0046872">
    <property type="term" value="F:metal ion binding"/>
    <property type="evidence" value="ECO:0007669"/>
    <property type="project" value="UniProtKB-KW"/>
</dbReference>
<dbReference type="PROSITE" id="PS51186">
    <property type="entry name" value="GNAT"/>
    <property type="match status" value="1"/>
</dbReference>
<dbReference type="Pfam" id="PF04055">
    <property type="entry name" value="Radical_SAM"/>
    <property type="match status" value="1"/>
</dbReference>
<feature type="domain" description="N-acetyltransferase" evidence="17">
    <location>
        <begin position="412"/>
        <end position="592"/>
    </location>
</feature>
<dbReference type="OrthoDB" id="10265243at2759"/>
<keyword evidence="13" id="KW-0012">Acyltransferase</keyword>
<accession>A0A836CEU0</accession>
<dbReference type="Pfam" id="PF16199">
    <property type="entry name" value="Radical_SAM_C"/>
    <property type="match status" value="1"/>
</dbReference>
<dbReference type="UniPathway" id="UPA00988"/>
<dbReference type="GO" id="GO:0005634">
    <property type="term" value="C:nucleus"/>
    <property type="evidence" value="ECO:0007669"/>
    <property type="project" value="TreeGrafter"/>
</dbReference>
<evidence type="ECO:0000259" key="17">
    <source>
        <dbReference type="PROSITE" id="PS51186"/>
    </source>
</evidence>
<proteinExistence type="inferred from homology"/>
<evidence type="ECO:0000256" key="11">
    <source>
        <dbReference type="ARBA" id="ARBA00023004"/>
    </source>
</evidence>
<dbReference type="InterPro" id="IPR007197">
    <property type="entry name" value="rSAM"/>
</dbReference>
<evidence type="ECO:0000256" key="1">
    <source>
        <dbReference type="ARBA" id="ARBA00001966"/>
    </source>
</evidence>
<organism evidence="19 20">
    <name type="scientific">Tribonema minus</name>
    <dbReference type="NCBI Taxonomy" id="303371"/>
    <lineage>
        <taxon>Eukaryota</taxon>
        <taxon>Sar</taxon>
        <taxon>Stramenopiles</taxon>
        <taxon>Ochrophyta</taxon>
        <taxon>PX clade</taxon>
        <taxon>Xanthophyceae</taxon>
        <taxon>Tribonematales</taxon>
        <taxon>Tribonemataceae</taxon>
        <taxon>Tribonema</taxon>
    </lineage>
</organism>